<organism evidence="3 4">
    <name type="scientific">Sinimarinibacterium flocculans</name>
    <dbReference type="NCBI Taxonomy" id="985250"/>
    <lineage>
        <taxon>Bacteria</taxon>
        <taxon>Pseudomonadati</taxon>
        <taxon>Pseudomonadota</taxon>
        <taxon>Gammaproteobacteria</taxon>
        <taxon>Nevskiales</taxon>
        <taxon>Nevskiaceae</taxon>
        <taxon>Sinimarinibacterium</taxon>
    </lineage>
</organism>
<proteinExistence type="predicted"/>
<dbReference type="OrthoDB" id="6076439at2"/>
<dbReference type="Gene3D" id="3.30.70.2970">
    <property type="entry name" value="Protein of unknown function (DUF541), domain 2"/>
    <property type="match status" value="1"/>
</dbReference>
<dbReference type="PANTHER" id="PTHR34387">
    <property type="entry name" value="SLR1258 PROTEIN"/>
    <property type="match status" value="1"/>
</dbReference>
<keyword evidence="1" id="KW-0175">Coiled coil</keyword>
<dbReference type="EMBL" id="QICN01000011">
    <property type="protein sequence ID" value="PXV64932.1"/>
    <property type="molecule type" value="Genomic_DNA"/>
</dbReference>
<sequence>MKNLVQLLALAGLCLATTVGAQMPPPQPPTIAVSGHGEVTALPDLARLSLAADALDGEVKRAEAEVNRVVRRYLEVLGKSGIEARDISTTSISLQPEYTWDETARQQKLVGYRARRDILVTVRDLDRLGDAILGATEAGVNHVSPPALESSQAETLGREALARAARDAQARAQALATALGVKLGSARVVREAGQAMPPPQPYKVMAMRAEAAMDSGNQQMGLNTGEIHIAADVSVEFDLIAR</sequence>
<dbReference type="Pfam" id="PF04402">
    <property type="entry name" value="SIMPL"/>
    <property type="match status" value="1"/>
</dbReference>
<dbReference type="InterPro" id="IPR007497">
    <property type="entry name" value="SIMPL/DUF541"/>
</dbReference>
<evidence type="ECO:0000313" key="3">
    <source>
        <dbReference type="EMBL" id="PXV64932.1"/>
    </source>
</evidence>
<dbReference type="PANTHER" id="PTHR34387:SF1">
    <property type="entry name" value="PERIPLASMIC IMMUNOGENIC PROTEIN"/>
    <property type="match status" value="1"/>
</dbReference>
<evidence type="ECO:0008006" key="5">
    <source>
        <dbReference type="Google" id="ProtNLM"/>
    </source>
</evidence>
<evidence type="ECO:0000256" key="2">
    <source>
        <dbReference type="SAM" id="SignalP"/>
    </source>
</evidence>
<keyword evidence="4" id="KW-1185">Reference proteome</keyword>
<feature type="signal peptide" evidence="2">
    <location>
        <begin position="1"/>
        <end position="21"/>
    </location>
</feature>
<dbReference type="GO" id="GO:0006974">
    <property type="term" value="P:DNA damage response"/>
    <property type="evidence" value="ECO:0007669"/>
    <property type="project" value="TreeGrafter"/>
</dbReference>
<accession>A0A318E2I1</accession>
<dbReference type="Proteomes" id="UP000248330">
    <property type="component" value="Unassembled WGS sequence"/>
</dbReference>
<dbReference type="InterPro" id="IPR052022">
    <property type="entry name" value="26kDa_periplasmic_antigen"/>
</dbReference>
<protein>
    <recommendedName>
        <fullName evidence="5">Secreted protein</fullName>
    </recommendedName>
</protein>
<comment type="caution">
    <text evidence="3">The sequence shown here is derived from an EMBL/GenBank/DDBJ whole genome shotgun (WGS) entry which is preliminary data.</text>
</comment>
<feature type="coiled-coil region" evidence="1">
    <location>
        <begin position="45"/>
        <end position="72"/>
    </location>
</feature>
<feature type="chain" id="PRO_5016348592" description="Secreted protein" evidence="2">
    <location>
        <begin position="22"/>
        <end position="242"/>
    </location>
</feature>
<evidence type="ECO:0000313" key="4">
    <source>
        <dbReference type="Proteomes" id="UP000248330"/>
    </source>
</evidence>
<keyword evidence="2" id="KW-0732">Signal</keyword>
<dbReference type="RefSeq" id="WP_110266477.1">
    <property type="nucleotide sequence ID" value="NZ_CAKZQT010000005.1"/>
</dbReference>
<dbReference type="Gene3D" id="3.30.110.170">
    <property type="entry name" value="Protein of unknown function (DUF541), domain 1"/>
    <property type="match status" value="1"/>
</dbReference>
<gene>
    <name evidence="3" type="ORF">C8D93_111104</name>
</gene>
<reference evidence="3 4" key="1">
    <citation type="submission" date="2018-04" db="EMBL/GenBank/DDBJ databases">
        <title>Genomic Encyclopedia of Type Strains, Phase IV (KMG-IV): sequencing the most valuable type-strain genomes for metagenomic binning, comparative biology and taxonomic classification.</title>
        <authorList>
            <person name="Goeker M."/>
        </authorList>
    </citation>
    <scope>NUCLEOTIDE SEQUENCE [LARGE SCALE GENOMIC DNA]</scope>
    <source>
        <strain evidence="3 4">DSM 104150</strain>
    </source>
</reference>
<evidence type="ECO:0000256" key="1">
    <source>
        <dbReference type="SAM" id="Coils"/>
    </source>
</evidence>
<dbReference type="AlphaFoldDB" id="A0A318E2I1"/>
<name>A0A318E2I1_9GAMM</name>